<name>A0A9P5H4R3_9HYPO</name>
<organism evidence="2 3">
    <name type="scientific">Cylindrodendrum hubeiense</name>
    <dbReference type="NCBI Taxonomy" id="595255"/>
    <lineage>
        <taxon>Eukaryota</taxon>
        <taxon>Fungi</taxon>
        <taxon>Dikarya</taxon>
        <taxon>Ascomycota</taxon>
        <taxon>Pezizomycotina</taxon>
        <taxon>Sordariomycetes</taxon>
        <taxon>Hypocreomycetidae</taxon>
        <taxon>Hypocreales</taxon>
        <taxon>Nectriaceae</taxon>
        <taxon>Cylindrodendrum</taxon>
    </lineage>
</organism>
<dbReference type="Proteomes" id="UP000722485">
    <property type="component" value="Unassembled WGS sequence"/>
</dbReference>
<protein>
    <submittedName>
        <fullName evidence="2">Uncharacterized protein</fullName>
    </submittedName>
</protein>
<dbReference type="AlphaFoldDB" id="A0A9P5H4R3"/>
<evidence type="ECO:0000313" key="2">
    <source>
        <dbReference type="EMBL" id="KAF7548841.1"/>
    </source>
</evidence>
<keyword evidence="3" id="KW-1185">Reference proteome</keyword>
<dbReference type="EMBL" id="JAANBB010000137">
    <property type="protein sequence ID" value="KAF7548841.1"/>
    <property type="molecule type" value="Genomic_DNA"/>
</dbReference>
<feature type="region of interest" description="Disordered" evidence="1">
    <location>
        <begin position="161"/>
        <end position="190"/>
    </location>
</feature>
<accession>A0A9P5H4R3</accession>
<gene>
    <name evidence="2" type="ORF">G7Z17_g6799</name>
</gene>
<sequence>MYPVLTDEEILASLTPLEHEFRKWHDEGGHDAMMHAVADRGCTIQQYIEAYWPAVDSVYEKWNTWFKMWVQRRFTEHPISDNQLINAIRSVQCNNAKEIERFMLLLETHDIEYLHIGESTIDRTSVGYTLCLKDPDSSADSENSELFEKKVVAINMENATNPLPLDLQRGPNSSQNGSGSSGGNSSSSGSRSMGNGPCYFHLGTMKFCTGDAWTNALNHNQYEPNGYRVPYDENIWKPTNYEVVVRIDANGFPHGAVYAIFSKALETRNMNNGLGPLYQGPNPKFFVAKIANKIEDLKLTRKFDFEIMI</sequence>
<reference evidence="2" key="1">
    <citation type="submission" date="2020-03" db="EMBL/GenBank/DDBJ databases">
        <title>Draft Genome Sequence of Cylindrodendrum hubeiense.</title>
        <authorList>
            <person name="Buettner E."/>
            <person name="Kellner H."/>
        </authorList>
    </citation>
    <scope>NUCLEOTIDE SEQUENCE</scope>
    <source>
        <strain evidence="2">IHI 201604</strain>
    </source>
</reference>
<feature type="compositionally biased region" description="Low complexity" evidence="1">
    <location>
        <begin position="170"/>
        <end position="190"/>
    </location>
</feature>
<evidence type="ECO:0000256" key="1">
    <source>
        <dbReference type="SAM" id="MobiDB-lite"/>
    </source>
</evidence>
<dbReference type="OrthoDB" id="5430299at2759"/>
<proteinExistence type="predicted"/>
<comment type="caution">
    <text evidence="2">The sequence shown here is derived from an EMBL/GenBank/DDBJ whole genome shotgun (WGS) entry which is preliminary data.</text>
</comment>
<evidence type="ECO:0000313" key="3">
    <source>
        <dbReference type="Proteomes" id="UP000722485"/>
    </source>
</evidence>